<accession>A0A834IDH4</accession>
<dbReference type="EMBL" id="JAACXV010000371">
    <property type="protein sequence ID" value="KAF7279257.1"/>
    <property type="molecule type" value="Genomic_DNA"/>
</dbReference>
<proteinExistence type="predicted"/>
<comment type="caution">
    <text evidence="1">The sequence shown here is derived from an EMBL/GenBank/DDBJ whole genome shotgun (WGS) entry which is preliminary data.</text>
</comment>
<keyword evidence="2" id="KW-1185">Reference proteome</keyword>
<protein>
    <submittedName>
        <fullName evidence="1">Uncharacterized protein</fullName>
    </submittedName>
</protein>
<evidence type="ECO:0000313" key="2">
    <source>
        <dbReference type="Proteomes" id="UP000625711"/>
    </source>
</evidence>
<evidence type="ECO:0000313" key="1">
    <source>
        <dbReference type="EMBL" id="KAF7279257.1"/>
    </source>
</evidence>
<dbReference type="AlphaFoldDB" id="A0A834IDH4"/>
<gene>
    <name evidence="1" type="ORF">GWI33_007454</name>
</gene>
<sequence length="88" mass="10355">MRIRPFAKQKTRSSISLPRINNERQPNFWHCALNVMPIVFDANRAQNSAAFRIFFAMLVQVRERIARIDRILSTSWQQIVCDVAYTTE</sequence>
<dbReference type="Proteomes" id="UP000625711">
    <property type="component" value="Unassembled WGS sequence"/>
</dbReference>
<reference evidence="1" key="1">
    <citation type="submission" date="2020-08" db="EMBL/GenBank/DDBJ databases">
        <title>Genome sequencing and assembly of the red palm weevil Rhynchophorus ferrugineus.</title>
        <authorList>
            <person name="Dias G.B."/>
            <person name="Bergman C.M."/>
            <person name="Manee M."/>
        </authorList>
    </citation>
    <scope>NUCLEOTIDE SEQUENCE</scope>
    <source>
        <strain evidence="1">AA-2017</strain>
        <tissue evidence="1">Whole larva</tissue>
    </source>
</reference>
<organism evidence="1 2">
    <name type="scientific">Rhynchophorus ferrugineus</name>
    <name type="common">Red palm weevil</name>
    <name type="synonym">Curculio ferrugineus</name>
    <dbReference type="NCBI Taxonomy" id="354439"/>
    <lineage>
        <taxon>Eukaryota</taxon>
        <taxon>Metazoa</taxon>
        <taxon>Ecdysozoa</taxon>
        <taxon>Arthropoda</taxon>
        <taxon>Hexapoda</taxon>
        <taxon>Insecta</taxon>
        <taxon>Pterygota</taxon>
        <taxon>Neoptera</taxon>
        <taxon>Endopterygota</taxon>
        <taxon>Coleoptera</taxon>
        <taxon>Polyphaga</taxon>
        <taxon>Cucujiformia</taxon>
        <taxon>Curculionidae</taxon>
        <taxon>Dryophthorinae</taxon>
        <taxon>Rhynchophorus</taxon>
    </lineage>
</organism>
<name>A0A834IDH4_RHYFE</name>